<feature type="compositionally biased region" description="Polar residues" evidence="1">
    <location>
        <begin position="328"/>
        <end position="343"/>
    </location>
</feature>
<sequence>MCKFCHNIELLHRVCDTTNNKCIYGECPKCKMKPRDLSITKSISEEVNWQQWVREKTEINNPKKQRYKKGTSSFCQYLKHIYNCRRQYRYFKERRENLGPNECLIHMDFSENYNCKLANEVQSMHFGASKKQISLQTGVYYIGKEKGQIFSTVTDCMQHGPAAIWCHLNQVLCKLKTSHKDLDTIESFKPVKFGFEYIIRWSFFEAGHGKGIPDAVGGSLKRKADRRVKYGHDIANADDFVENLKSCKTRLWLVDQNKIEKEKSILDEVKLKLISGTLKLHQILVNKQSKESEVYYRNSSCSCSQQCEHFETNVVQLIECKFNKTVPTANNKKTTENDSSNKQTESRKRRQQEQENIVPEKRQKRQIDDKQMKPYDRKKEFKTYLQKLAKCRTFCELQTECKQIDDKIGELTIDPHEVRILKEGIEVVINAADYIPSDILDNRLLPGVVHSDGNCLPSTGSVFADSDTEHVEEMRVRIIIEQVKHELFT</sequence>
<gene>
    <name evidence="2" type="ORF">MAR_027279</name>
</gene>
<protein>
    <submittedName>
        <fullName evidence="2">Uncharacterized protein</fullName>
    </submittedName>
</protein>
<reference evidence="2" key="1">
    <citation type="submission" date="2022-11" db="EMBL/GenBank/DDBJ databases">
        <title>Centuries of genome instability and evolution in soft-shell clam transmissible cancer (bioRxiv).</title>
        <authorList>
            <person name="Hart S.F.M."/>
            <person name="Yonemitsu M.A."/>
            <person name="Giersch R.M."/>
            <person name="Beal B.F."/>
            <person name="Arriagada G."/>
            <person name="Davis B.W."/>
            <person name="Ostrander E.A."/>
            <person name="Goff S.P."/>
            <person name="Metzger M.J."/>
        </authorList>
    </citation>
    <scope>NUCLEOTIDE SEQUENCE</scope>
    <source>
        <strain evidence="2">MELC-2E11</strain>
        <tissue evidence="2">Siphon/mantle</tissue>
    </source>
</reference>
<feature type="region of interest" description="Disordered" evidence="1">
    <location>
        <begin position="328"/>
        <end position="373"/>
    </location>
</feature>
<evidence type="ECO:0000256" key="1">
    <source>
        <dbReference type="SAM" id="MobiDB-lite"/>
    </source>
</evidence>
<keyword evidence="3" id="KW-1185">Reference proteome</keyword>
<proteinExistence type="predicted"/>
<dbReference type="Proteomes" id="UP001164746">
    <property type="component" value="Chromosome 8"/>
</dbReference>
<dbReference type="PANTHER" id="PTHR46601:SF2">
    <property type="entry name" value="UBIQUITIN-LIKE PROTEASE FAMILY PROFILE DOMAIN-CONTAINING PROTEIN"/>
    <property type="match status" value="1"/>
</dbReference>
<name>A0ABY7EXE6_MYAAR</name>
<dbReference type="EMBL" id="CP111019">
    <property type="protein sequence ID" value="WAR13099.1"/>
    <property type="molecule type" value="Genomic_DNA"/>
</dbReference>
<accession>A0ABY7EXE6</accession>
<feature type="compositionally biased region" description="Basic and acidic residues" evidence="1">
    <location>
        <begin position="358"/>
        <end position="373"/>
    </location>
</feature>
<evidence type="ECO:0000313" key="3">
    <source>
        <dbReference type="Proteomes" id="UP001164746"/>
    </source>
</evidence>
<dbReference type="PANTHER" id="PTHR46601">
    <property type="entry name" value="ULP_PROTEASE DOMAIN-CONTAINING PROTEIN"/>
    <property type="match status" value="1"/>
</dbReference>
<evidence type="ECO:0000313" key="2">
    <source>
        <dbReference type="EMBL" id="WAR13099.1"/>
    </source>
</evidence>
<organism evidence="2 3">
    <name type="scientific">Mya arenaria</name>
    <name type="common">Soft-shell clam</name>
    <dbReference type="NCBI Taxonomy" id="6604"/>
    <lineage>
        <taxon>Eukaryota</taxon>
        <taxon>Metazoa</taxon>
        <taxon>Spiralia</taxon>
        <taxon>Lophotrochozoa</taxon>
        <taxon>Mollusca</taxon>
        <taxon>Bivalvia</taxon>
        <taxon>Autobranchia</taxon>
        <taxon>Heteroconchia</taxon>
        <taxon>Euheterodonta</taxon>
        <taxon>Imparidentia</taxon>
        <taxon>Neoheterodontei</taxon>
        <taxon>Myida</taxon>
        <taxon>Myoidea</taxon>
        <taxon>Myidae</taxon>
        <taxon>Mya</taxon>
    </lineage>
</organism>